<feature type="transmembrane region" description="Helical" evidence="6">
    <location>
        <begin position="365"/>
        <end position="388"/>
    </location>
</feature>
<feature type="domain" description="Major facilitator superfamily (MFS) profile" evidence="7">
    <location>
        <begin position="58"/>
        <end position="454"/>
    </location>
</feature>
<feature type="transmembrane region" description="Helical" evidence="6">
    <location>
        <begin position="408"/>
        <end position="426"/>
    </location>
</feature>
<feature type="transmembrane region" description="Helical" evidence="6">
    <location>
        <begin position="147"/>
        <end position="166"/>
    </location>
</feature>
<evidence type="ECO:0000256" key="3">
    <source>
        <dbReference type="ARBA" id="ARBA00022989"/>
    </source>
</evidence>
<evidence type="ECO:0000256" key="2">
    <source>
        <dbReference type="ARBA" id="ARBA00022692"/>
    </source>
</evidence>
<feature type="transmembrane region" description="Helical" evidence="6">
    <location>
        <begin position="59"/>
        <end position="84"/>
    </location>
</feature>
<accession>A0A6A9V034</accession>
<organism evidence="8 9">
    <name type="scientific">Auraticoccus cholistanensis</name>
    <dbReference type="NCBI Taxonomy" id="2656650"/>
    <lineage>
        <taxon>Bacteria</taxon>
        <taxon>Bacillati</taxon>
        <taxon>Actinomycetota</taxon>
        <taxon>Actinomycetes</taxon>
        <taxon>Propionibacteriales</taxon>
        <taxon>Propionibacteriaceae</taxon>
        <taxon>Auraticoccus</taxon>
    </lineage>
</organism>
<evidence type="ECO:0000256" key="1">
    <source>
        <dbReference type="ARBA" id="ARBA00004651"/>
    </source>
</evidence>
<evidence type="ECO:0000313" key="9">
    <source>
        <dbReference type="Proteomes" id="UP000435304"/>
    </source>
</evidence>
<dbReference type="SUPFAM" id="SSF103473">
    <property type="entry name" value="MFS general substrate transporter"/>
    <property type="match status" value="1"/>
</dbReference>
<keyword evidence="2 6" id="KW-0812">Transmembrane</keyword>
<dbReference type="Proteomes" id="UP000435304">
    <property type="component" value="Unassembled WGS sequence"/>
</dbReference>
<evidence type="ECO:0000256" key="5">
    <source>
        <dbReference type="SAM" id="MobiDB-lite"/>
    </source>
</evidence>
<dbReference type="AlphaFoldDB" id="A0A6A9V034"/>
<dbReference type="PANTHER" id="PTHR23534">
    <property type="entry name" value="MFS PERMEASE"/>
    <property type="match status" value="1"/>
</dbReference>
<gene>
    <name evidence="8" type="ORF">GC722_02470</name>
</gene>
<dbReference type="GO" id="GO:0005886">
    <property type="term" value="C:plasma membrane"/>
    <property type="evidence" value="ECO:0007669"/>
    <property type="project" value="UniProtKB-SubCell"/>
</dbReference>
<dbReference type="InterPro" id="IPR036259">
    <property type="entry name" value="MFS_trans_sf"/>
</dbReference>
<evidence type="ECO:0000313" key="8">
    <source>
        <dbReference type="EMBL" id="MVA74899.1"/>
    </source>
</evidence>
<feature type="transmembrane region" description="Helical" evidence="6">
    <location>
        <begin position="334"/>
        <end position="353"/>
    </location>
</feature>
<dbReference type="PANTHER" id="PTHR23534:SF1">
    <property type="entry name" value="MAJOR FACILITATOR SUPERFAMILY PROTEIN"/>
    <property type="match status" value="1"/>
</dbReference>
<reference evidence="8 9" key="1">
    <citation type="submission" date="2019-12" db="EMBL/GenBank/DDBJ databases">
        <title>Auraticoccus cholistani sp. nov., an actinomycete isolated from soil of Cholistan desert.</title>
        <authorList>
            <person name="Cheema M.T."/>
        </authorList>
    </citation>
    <scope>NUCLEOTIDE SEQUENCE [LARGE SCALE GENOMIC DNA]</scope>
    <source>
        <strain evidence="8 9">F435</strain>
    </source>
</reference>
<feature type="transmembrane region" description="Helical" evidence="6">
    <location>
        <begin position="187"/>
        <end position="207"/>
    </location>
</feature>
<evidence type="ECO:0000256" key="4">
    <source>
        <dbReference type="ARBA" id="ARBA00023136"/>
    </source>
</evidence>
<keyword evidence="3 6" id="KW-1133">Transmembrane helix</keyword>
<feature type="transmembrane region" description="Helical" evidence="6">
    <location>
        <begin position="305"/>
        <end position="327"/>
    </location>
</feature>
<dbReference type="EMBL" id="WPCU01000003">
    <property type="protein sequence ID" value="MVA74899.1"/>
    <property type="molecule type" value="Genomic_DNA"/>
</dbReference>
<evidence type="ECO:0000256" key="6">
    <source>
        <dbReference type="SAM" id="Phobius"/>
    </source>
</evidence>
<feature type="region of interest" description="Disordered" evidence="5">
    <location>
        <begin position="1"/>
        <end position="53"/>
    </location>
</feature>
<dbReference type="Pfam" id="PF07690">
    <property type="entry name" value="MFS_1"/>
    <property type="match status" value="1"/>
</dbReference>
<comment type="caution">
    <text evidence="8">The sequence shown here is derived from an EMBL/GenBank/DDBJ whole genome shotgun (WGS) entry which is preliminary data.</text>
</comment>
<feature type="transmembrane region" description="Helical" evidence="6">
    <location>
        <begin position="432"/>
        <end position="449"/>
    </location>
</feature>
<dbReference type="GO" id="GO:0022857">
    <property type="term" value="F:transmembrane transporter activity"/>
    <property type="evidence" value="ECO:0007669"/>
    <property type="project" value="InterPro"/>
</dbReference>
<feature type="transmembrane region" description="Helical" evidence="6">
    <location>
        <begin position="90"/>
        <end position="111"/>
    </location>
</feature>
<comment type="subcellular location">
    <subcellularLocation>
        <location evidence="1">Cell membrane</location>
        <topology evidence="1">Multi-pass membrane protein</topology>
    </subcellularLocation>
</comment>
<feature type="transmembrane region" description="Helical" evidence="6">
    <location>
        <begin position="123"/>
        <end position="141"/>
    </location>
</feature>
<evidence type="ECO:0000259" key="7">
    <source>
        <dbReference type="PROSITE" id="PS50850"/>
    </source>
</evidence>
<dbReference type="Gene3D" id="1.20.1250.20">
    <property type="entry name" value="MFS general substrate transporter like domains"/>
    <property type="match status" value="1"/>
</dbReference>
<keyword evidence="9" id="KW-1185">Reference proteome</keyword>
<sequence length="463" mass="45416">MPLPVGGGRGVSERPGTTSQDEPPVVGEPGVVAPLDETAAAPPAGGQPVTDPPGGGRRVAVLVAAQLLSGVGVASGVAVGGVLAEQLAGTASAAGTAQTASIVGAGLVAIPLSELASRHGRRIGLGVGFGLGALGALAVLVSAVLGWFVLMLLGMLLFGSATAAGLQSRYAAAELARPGRRAQTMSLVIWSTTVGSVIGPNLSQVGSDLGVGLGVPAPAGPYLFSLVVFAASALVLVVGIPPTRTRTSADAAPRTPARVVVGAALRHPATRLGIVAVVAGHAMMVSVMVMTPVHMTHHGMSLNLVGLVISVHILGMYAASPLFGWLADRAGARTVLAVGVVLFVLAFLGGAFSPAGHGAEGGGHWWLAVALGLLGLGWSACLIGGSALMAQGGPDEARMRLQGTVDSAMNLVAAAMAALSGPVLAVGGYPSVNLLGAAVLAGLVAVALTSRERPGRTGGVGAA</sequence>
<feature type="compositionally biased region" description="Low complexity" evidence="5">
    <location>
        <begin position="22"/>
        <end position="34"/>
    </location>
</feature>
<keyword evidence="4 6" id="KW-0472">Membrane</keyword>
<feature type="transmembrane region" description="Helical" evidence="6">
    <location>
        <begin position="272"/>
        <end position="293"/>
    </location>
</feature>
<feature type="transmembrane region" description="Helical" evidence="6">
    <location>
        <begin position="219"/>
        <end position="240"/>
    </location>
</feature>
<dbReference type="InterPro" id="IPR011701">
    <property type="entry name" value="MFS"/>
</dbReference>
<feature type="compositionally biased region" description="Gly residues" evidence="5">
    <location>
        <begin position="1"/>
        <end position="10"/>
    </location>
</feature>
<name>A0A6A9V034_9ACTN</name>
<protein>
    <submittedName>
        <fullName evidence="8">MFS transporter</fullName>
    </submittedName>
</protein>
<proteinExistence type="predicted"/>
<dbReference type="PROSITE" id="PS50850">
    <property type="entry name" value="MFS"/>
    <property type="match status" value="1"/>
</dbReference>
<dbReference type="InterPro" id="IPR020846">
    <property type="entry name" value="MFS_dom"/>
</dbReference>